<feature type="transmembrane region" description="Helical" evidence="2">
    <location>
        <begin position="6"/>
        <end position="25"/>
    </location>
</feature>
<protein>
    <submittedName>
        <fullName evidence="3">Uncharacterized protein</fullName>
    </submittedName>
</protein>
<feature type="region of interest" description="Disordered" evidence="1">
    <location>
        <begin position="57"/>
        <end position="80"/>
    </location>
</feature>
<dbReference type="AlphaFoldDB" id="I4ESU7"/>
<feature type="transmembrane region" description="Helical" evidence="2">
    <location>
        <begin position="37"/>
        <end position="56"/>
    </location>
</feature>
<keyword evidence="2" id="KW-0812">Transmembrane</keyword>
<dbReference type="OMA" id="MSPLRWD"/>
<name>I4ESU7_MODI5</name>
<dbReference type="STRING" id="477641.MODMU_1010"/>
<dbReference type="KEGG" id="mmar:MODMU_1010"/>
<reference evidence="3 4" key="1">
    <citation type="journal article" date="2012" name="J. Bacteriol.">
        <title>Genome Sequence of Radiation-Resistant Modestobacter marinus Strain BC501, a Representative Actinobacterium That Thrives on Calcareous Stone Surfaces.</title>
        <authorList>
            <person name="Normand P."/>
            <person name="Gury J."/>
            <person name="Pujic P."/>
            <person name="Chouaia B."/>
            <person name="Crotti E."/>
            <person name="Brusetti L."/>
            <person name="Daffonchio D."/>
            <person name="Vacherie B."/>
            <person name="Barbe V."/>
            <person name="Medigue C."/>
            <person name="Calteau A."/>
            <person name="Ghodhbane-Gtari F."/>
            <person name="Essoussi I."/>
            <person name="Nouioui I."/>
            <person name="Abbassi-Ghozzi I."/>
            <person name="Gtari M."/>
        </authorList>
    </citation>
    <scope>NUCLEOTIDE SEQUENCE [LARGE SCALE GENOMIC DNA]</scope>
    <source>
        <strain evidence="4">BC 501</strain>
    </source>
</reference>
<evidence type="ECO:0000313" key="4">
    <source>
        <dbReference type="Proteomes" id="UP000006461"/>
    </source>
</evidence>
<gene>
    <name evidence="3" type="ordered locus">MODMU_1010</name>
</gene>
<dbReference type="HOGENOM" id="CLU_195994_0_0_11"/>
<keyword evidence="4" id="KW-1185">Reference proteome</keyword>
<evidence type="ECO:0000256" key="2">
    <source>
        <dbReference type="SAM" id="Phobius"/>
    </source>
</evidence>
<sequence length="80" mass="8414">MTGPLRGDVLLTGFVLAVPVFLLGLRGEFTAQEVVHRLLWCLAAGWVVVAVVRFASAPPPPPKATPKTVADPQPETTPAA</sequence>
<dbReference type="EMBL" id="FO203431">
    <property type="protein sequence ID" value="CCH86460.1"/>
    <property type="molecule type" value="Genomic_DNA"/>
</dbReference>
<keyword evidence="2" id="KW-1133">Transmembrane helix</keyword>
<dbReference type="OrthoDB" id="5197160at2"/>
<proteinExistence type="predicted"/>
<keyword evidence="2" id="KW-0472">Membrane</keyword>
<accession>I4ESU7</accession>
<evidence type="ECO:0000256" key="1">
    <source>
        <dbReference type="SAM" id="MobiDB-lite"/>
    </source>
</evidence>
<evidence type="ECO:0000313" key="3">
    <source>
        <dbReference type="EMBL" id="CCH86460.1"/>
    </source>
</evidence>
<organism evidence="3 4">
    <name type="scientific">Modestobacter italicus (strain DSM 44449 / CECT 9708 / BC 501)</name>
    <dbReference type="NCBI Taxonomy" id="2732864"/>
    <lineage>
        <taxon>Bacteria</taxon>
        <taxon>Bacillati</taxon>
        <taxon>Actinomycetota</taxon>
        <taxon>Actinomycetes</taxon>
        <taxon>Geodermatophilales</taxon>
        <taxon>Geodermatophilaceae</taxon>
        <taxon>Modestobacter</taxon>
    </lineage>
</organism>
<dbReference type="Proteomes" id="UP000006461">
    <property type="component" value="Chromosome"/>
</dbReference>